<proteinExistence type="predicted"/>
<evidence type="ECO:0000313" key="1">
    <source>
        <dbReference type="EMBL" id="KAJ1943512.1"/>
    </source>
</evidence>
<feature type="non-terminal residue" evidence="1">
    <location>
        <position position="812"/>
    </location>
</feature>
<name>A0ACC1J9X0_9FUNG</name>
<sequence>MVANTSGSDANTESSPADQRWSLTTPEERDRFMAAVQDRVVNIANQTTEIAAFKTVFGREPHGVVELDTFKDDLDEAVTNQALILSGGRPRRRVARPVSYADIVQDLEEDHRRRRAPKRTRMLKCMGTKSKSTTGEQHPQPVEGLETGSEQKPTQQPVVEPQMSIAELICSTNTTIRVSSTDNRPSVDDLLRIDFKPLVFSATADEPAHFIIGNRTNDRTIKRLHQTQGLHEYDLEEFLTPIEPEAFLTLQRAKYVPWLMQQSNCRKVDISLVTQTINCLSSNGAGMPQCKSCLFRQTECFCRFNGIRKHIRLFIELDDGSTRERYLYSPILQPQTDPSIPTLNHTSPEAPTTAIEPGTLRVRALTAEAFKIQLEAMHSIVDTAHDGYGVHPVLSCSAAPVIYRDHHLGTRQICDICRTTITAVYLTCSACAVELCYKCFAEWDDSEVTHRVSLGHKAPGGPYTAETYPKHISVCKRIARRVDMYPALHSFHRRSQFVRVSQYTPLDVDFLSDQVQAAIQNGSTDTPIDTNVLETKIKRIQDRTHEMLGLAEWELAPLYVDKDELSADEFSYVWKRGIVVVVRGLLDKLKREIWKPEWWIKNFGDELVQILDCKQMGVPVGEWPLKDFYRAFDGDGDEYRSHFEESDTWKERSALIKSHILKLKDWPPTEGFEERLPDHFSHFMEALPFQDFTSRAGKYNLANRLPAAFIPPDLGPKMYCAYGSSDSKGGVGTTNLHCDMADAVNIMAYASKKFLAENQIGVPGIWVPDENDTSSTSGEAAVSSGFDDGGSKVAAAAVWDIYPPAAVENLRT</sequence>
<dbReference type="EMBL" id="JANBPW010001689">
    <property type="protein sequence ID" value="KAJ1943512.1"/>
    <property type="molecule type" value="Genomic_DNA"/>
</dbReference>
<gene>
    <name evidence="1" type="ORF">FBU59_002888</name>
</gene>
<organism evidence="1 2">
    <name type="scientific">Linderina macrospora</name>
    <dbReference type="NCBI Taxonomy" id="4868"/>
    <lineage>
        <taxon>Eukaryota</taxon>
        <taxon>Fungi</taxon>
        <taxon>Fungi incertae sedis</taxon>
        <taxon>Zoopagomycota</taxon>
        <taxon>Kickxellomycotina</taxon>
        <taxon>Kickxellomycetes</taxon>
        <taxon>Kickxellales</taxon>
        <taxon>Kickxellaceae</taxon>
        <taxon>Linderina</taxon>
    </lineage>
</organism>
<evidence type="ECO:0000313" key="2">
    <source>
        <dbReference type="Proteomes" id="UP001150603"/>
    </source>
</evidence>
<dbReference type="Proteomes" id="UP001150603">
    <property type="component" value="Unassembled WGS sequence"/>
</dbReference>
<accession>A0ACC1J9X0</accession>
<comment type="caution">
    <text evidence="1">The sequence shown here is derived from an EMBL/GenBank/DDBJ whole genome shotgun (WGS) entry which is preliminary data.</text>
</comment>
<protein>
    <submittedName>
        <fullName evidence="1">Uncharacterized protein</fullName>
    </submittedName>
</protein>
<reference evidence="1" key="1">
    <citation type="submission" date="2022-07" db="EMBL/GenBank/DDBJ databases">
        <title>Phylogenomic reconstructions and comparative analyses of Kickxellomycotina fungi.</title>
        <authorList>
            <person name="Reynolds N.K."/>
            <person name="Stajich J.E."/>
            <person name="Barry K."/>
            <person name="Grigoriev I.V."/>
            <person name="Crous P."/>
            <person name="Smith M.E."/>
        </authorList>
    </citation>
    <scope>NUCLEOTIDE SEQUENCE</scope>
    <source>
        <strain evidence="1">NRRL 5244</strain>
    </source>
</reference>
<keyword evidence="2" id="KW-1185">Reference proteome</keyword>